<protein>
    <submittedName>
        <fullName evidence="1">Uncharacterized protein</fullName>
    </submittedName>
</protein>
<proteinExistence type="predicted"/>
<dbReference type="EMBL" id="BART01007916">
    <property type="protein sequence ID" value="GAG65674.1"/>
    <property type="molecule type" value="Genomic_DNA"/>
</dbReference>
<reference evidence="1" key="1">
    <citation type="journal article" date="2014" name="Front. Microbiol.">
        <title>High frequency of phylogenetically diverse reductive dehalogenase-homologous genes in deep subseafloor sedimentary metagenomes.</title>
        <authorList>
            <person name="Kawai M."/>
            <person name="Futagami T."/>
            <person name="Toyoda A."/>
            <person name="Takaki Y."/>
            <person name="Nishi S."/>
            <person name="Hori S."/>
            <person name="Arai W."/>
            <person name="Tsubouchi T."/>
            <person name="Morono Y."/>
            <person name="Uchiyama I."/>
            <person name="Ito T."/>
            <person name="Fujiyama A."/>
            <person name="Inagaki F."/>
            <person name="Takami H."/>
        </authorList>
    </citation>
    <scope>NUCLEOTIDE SEQUENCE</scope>
    <source>
        <strain evidence="1">Expedition CK06-06</strain>
    </source>
</reference>
<gene>
    <name evidence="1" type="ORF">S01H4_17908</name>
</gene>
<name>X0Z8Z0_9ZZZZ</name>
<dbReference type="AlphaFoldDB" id="X0Z8Z0"/>
<organism evidence="1">
    <name type="scientific">marine sediment metagenome</name>
    <dbReference type="NCBI Taxonomy" id="412755"/>
    <lineage>
        <taxon>unclassified sequences</taxon>
        <taxon>metagenomes</taxon>
        <taxon>ecological metagenomes</taxon>
    </lineage>
</organism>
<sequence>MPIKKEDIQILAYRQYKYKESYEHICWRLAELTESIKINITNGHDVEALESDNLVFFLKNDTLIEPSRDDIAETAEKIYHNSPEKSKLHWYIAEKTLLLGEIKKALVKNG</sequence>
<accession>X0Z8Z0</accession>
<comment type="caution">
    <text evidence="1">The sequence shown here is derived from an EMBL/GenBank/DDBJ whole genome shotgun (WGS) entry which is preliminary data.</text>
</comment>
<evidence type="ECO:0000313" key="1">
    <source>
        <dbReference type="EMBL" id="GAG65674.1"/>
    </source>
</evidence>